<sequence>MIKILFEDSIPKGQEYFAGLGEVSSFPAGKLTAAHLNDVSILVVRSTTTVNETVLGKNSQLEFVTTATAGTNHLDKAFLKQAGIRWQSAAGCNARGVAEWVISALLIADAQHRIDLANATVGIVGAGNVGSMLATLLTAMEINVKLCDPPLQKRGDKRKLVTLAEVLECDVISLHVPFTTSGEDATHHLIGMAELGAIKDHQILMNAGRGEVINERALKQRMQQAAPPTLILDVFDNEPDIDTSLIGYCFLATPHIAGHSVEGKLRGTQMVYEQVCSQLSRPIEKHLDEFLPVIPPIIVNADDIGPDKLTMADWRTLLLPIYDIREDDKHFRQSMAQSNQFAALRKAYRIRREISSCTLSVRGQINKHVQAQLKAIGFMLYEG</sequence>
<feature type="binding site" evidence="5">
    <location>
        <position position="258"/>
    </location>
    <ligand>
        <name>NAD(+)</name>
        <dbReference type="ChEBI" id="CHEBI:57540"/>
    </ligand>
</feature>
<dbReference type="Gene3D" id="3.40.50.720">
    <property type="entry name" value="NAD(P)-binding Rossmann-like Domain"/>
    <property type="match status" value="2"/>
</dbReference>
<evidence type="ECO:0000256" key="5">
    <source>
        <dbReference type="HAMAP-Rule" id="MF_01825"/>
    </source>
</evidence>
<keyword evidence="10" id="KW-1185">Reference proteome</keyword>
<dbReference type="InterPro" id="IPR036291">
    <property type="entry name" value="NAD(P)-bd_dom_sf"/>
</dbReference>
<dbReference type="InterPro" id="IPR024531">
    <property type="entry name" value="Erythronate-4-P_DHase_dimer"/>
</dbReference>
<keyword evidence="3 5" id="KW-0520">NAD</keyword>
<proteinExistence type="inferred from homology"/>
<evidence type="ECO:0000313" key="9">
    <source>
        <dbReference type="EMBL" id="MCW8108314.1"/>
    </source>
</evidence>
<feature type="active site" evidence="5">
    <location>
        <position position="238"/>
    </location>
</feature>
<organism evidence="9 10">
    <name type="scientific">Alteromonas aquimaris</name>
    <dbReference type="NCBI Taxonomy" id="2998417"/>
    <lineage>
        <taxon>Bacteria</taxon>
        <taxon>Pseudomonadati</taxon>
        <taxon>Pseudomonadota</taxon>
        <taxon>Gammaproteobacteria</taxon>
        <taxon>Alteromonadales</taxon>
        <taxon>Alteromonadaceae</taxon>
        <taxon>Alteromonas/Salinimonas group</taxon>
        <taxon>Alteromonas</taxon>
    </lineage>
</organism>
<feature type="binding site" evidence="5">
    <location>
        <position position="68"/>
    </location>
    <ligand>
        <name>substrate</name>
    </ligand>
</feature>
<comment type="subunit">
    <text evidence="5">Homodimer.</text>
</comment>
<comment type="function">
    <text evidence="5">Catalyzes the oxidation of erythronate-4-phosphate to 3-hydroxy-2-oxo-4-phosphonooxybutanoate.</text>
</comment>
<comment type="caution">
    <text evidence="5">Lacks conserved residue(s) required for the propagation of feature annotation.</text>
</comment>
<feature type="active site" description="Proton donor" evidence="5">
    <location>
        <position position="255"/>
    </location>
</feature>
<dbReference type="InterPro" id="IPR006139">
    <property type="entry name" value="D-isomer_2_OHA_DH_cat_dom"/>
</dbReference>
<name>A0ABT3P6B9_9ALTE</name>
<evidence type="ECO:0000256" key="3">
    <source>
        <dbReference type="ARBA" id="ARBA00023027"/>
    </source>
</evidence>
<evidence type="ECO:0000259" key="8">
    <source>
        <dbReference type="Pfam" id="PF11890"/>
    </source>
</evidence>
<dbReference type="CDD" id="cd12158">
    <property type="entry name" value="ErythrP_dh"/>
    <property type="match status" value="1"/>
</dbReference>
<evidence type="ECO:0000256" key="1">
    <source>
        <dbReference type="ARBA" id="ARBA00022490"/>
    </source>
</evidence>
<dbReference type="RefSeq" id="WP_265617029.1">
    <property type="nucleotide sequence ID" value="NZ_JAPFRD010000009.1"/>
</dbReference>
<feature type="binding site" evidence="5">
    <location>
        <position position="148"/>
    </location>
    <ligand>
        <name>NAD(+)</name>
        <dbReference type="ChEBI" id="CHEBI:57540"/>
    </ligand>
</feature>
<reference evidence="9" key="1">
    <citation type="submission" date="2022-11" db="EMBL/GenBank/DDBJ databases">
        <title>Alteromonas sp. nov., isolated from sea water of the Qingdao.</title>
        <authorList>
            <person name="Wang Q."/>
        </authorList>
    </citation>
    <scope>NUCLEOTIDE SEQUENCE</scope>
    <source>
        <strain evidence="9">ASW11-7</strain>
    </source>
</reference>
<dbReference type="EMBL" id="JAPFRD010000009">
    <property type="protein sequence ID" value="MCW8108314.1"/>
    <property type="molecule type" value="Genomic_DNA"/>
</dbReference>
<feature type="domain" description="Erythronate-4-phosphate dehydrogenase dimerisation" evidence="8">
    <location>
        <begin position="313"/>
        <end position="377"/>
    </location>
</feature>
<comment type="catalytic activity">
    <reaction evidence="5">
        <text>4-phospho-D-erythronate + NAD(+) = (R)-3-hydroxy-2-oxo-4-phosphooxybutanoate + NADH + H(+)</text>
        <dbReference type="Rhea" id="RHEA:18829"/>
        <dbReference type="ChEBI" id="CHEBI:15378"/>
        <dbReference type="ChEBI" id="CHEBI:57540"/>
        <dbReference type="ChEBI" id="CHEBI:57945"/>
        <dbReference type="ChEBI" id="CHEBI:58538"/>
        <dbReference type="ChEBI" id="CHEBI:58766"/>
        <dbReference type="EC" id="1.1.1.290"/>
    </reaction>
</comment>
<keyword evidence="2 5" id="KW-0560">Oxidoreductase</keyword>
<evidence type="ECO:0000259" key="6">
    <source>
        <dbReference type="Pfam" id="PF00389"/>
    </source>
</evidence>
<dbReference type="InterPro" id="IPR029752">
    <property type="entry name" value="D-isomer_DH_CS1"/>
</dbReference>
<dbReference type="InterPro" id="IPR050223">
    <property type="entry name" value="D-isomer_2-hydroxyacid_DH"/>
</dbReference>
<feature type="binding site" evidence="5">
    <location>
        <position position="46"/>
    </location>
    <ligand>
        <name>substrate</name>
    </ligand>
</feature>
<dbReference type="PANTHER" id="PTHR10996">
    <property type="entry name" value="2-HYDROXYACID DEHYDROGENASE-RELATED"/>
    <property type="match status" value="1"/>
</dbReference>
<accession>A0ABT3P6B9</accession>
<dbReference type="InterPro" id="IPR038251">
    <property type="entry name" value="PdxB_dimer_sf"/>
</dbReference>
<feature type="domain" description="D-isomer specific 2-hydroxyacid dehydrogenase NAD-binding" evidence="7">
    <location>
        <begin position="112"/>
        <end position="257"/>
    </location>
</feature>
<dbReference type="Pfam" id="PF11890">
    <property type="entry name" value="DUF3410"/>
    <property type="match status" value="1"/>
</dbReference>
<dbReference type="PROSITE" id="PS00065">
    <property type="entry name" value="D_2_HYDROXYACID_DH_1"/>
    <property type="match status" value="1"/>
</dbReference>
<dbReference type="SUPFAM" id="SSF51735">
    <property type="entry name" value="NAD(P)-binding Rossmann-fold domains"/>
    <property type="match status" value="1"/>
</dbReference>
<dbReference type="Pfam" id="PF00389">
    <property type="entry name" value="2-Hacid_dh"/>
    <property type="match status" value="1"/>
</dbReference>
<dbReference type="EC" id="1.1.1.290" evidence="5"/>
<dbReference type="Proteomes" id="UP001142810">
    <property type="component" value="Unassembled WGS sequence"/>
</dbReference>
<comment type="similarity">
    <text evidence="5">Belongs to the D-isomer specific 2-hydroxyacid dehydrogenase family. PdxB subfamily.</text>
</comment>
<gene>
    <name evidence="5" type="primary">pdxB</name>
    <name evidence="9" type="ORF">OPS25_07385</name>
</gene>
<dbReference type="Gene3D" id="3.30.1370.170">
    <property type="match status" value="1"/>
</dbReference>
<comment type="subcellular location">
    <subcellularLocation>
        <location evidence="5">Cytoplasm</location>
    </subcellularLocation>
</comment>
<dbReference type="InterPro" id="IPR020921">
    <property type="entry name" value="Erythronate-4-P_DHase"/>
</dbReference>
<feature type="binding site" evidence="5">
    <location>
        <position position="233"/>
    </location>
    <ligand>
        <name>NAD(+)</name>
        <dbReference type="ChEBI" id="CHEBI:57540"/>
    </ligand>
</feature>
<feature type="domain" description="D-isomer specific 2-hydroxyacid dehydrogenase catalytic" evidence="6">
    <location>
        <begin position="12"/>
        <end position="277"/>
    </location>
</feature>
<dbReference type="InterPro" id="IPR006140">
    <property type="entry name" value="D-isomer_DH_NAD-bd"/>
</dbReference>
<evidence type="ECO:0000313" key="10">
    <source>
        <dbReference type="Proteomes" id="UP001142810"/>
    </source>
</evidence>
<evidence type="ECO:0000259" key="7">
    <source>
        <dbReference type="Pfam" id="PF02826"/>
    </source>
</evidence>
<evidence type="ECO:0000256" key="2">
    <source>
        <dbReference type="ARBA" id="ARBA00023002"/>
    </source>
</evidence>
<comment type="pathway">
    <text evidence="5">Cofactor biosynthesis; pyridoxine 5'-phosphate biosynthesis; pyridoxine 5'-phosphate from D-erythrose 4-phosphate: step 2/5.</text>
</comment>
<dbReference type="Pfam" id="PF02826">
    <property type="entry name" value="2-Hacid_dh_C"/>
    <property type="match status" value="1"/>
</dbReference>
<evidence type="ECO:0000256" key="4">
    <source>
        <dbReference type="ARBA" id="ARBA00023096"/>
    </source>
</evidence>
<dbReference type="HAMAP" id="MF_01825">
    <property type="entry name" value="PdxB"/>
    <property type="match status" value="1"/>
</dbReference>
<keyword evidence="4 5" id="KW-0664">Pyridoxine biosynthesis</keyword>
<protein>
    <recommendedName>
        <fullName evidence="5">Erythronate-4-phosphate dehydrogenase</fullName>
        <ecNumber evidence="5">1.1.1.290</ecNumber>
    </recommendedName>
</protein>
<feature type="active site" evidence="5">
    <location>
        <position position="209"/>
    </location>
</feature>
<comment type="caution">
    <text evidence="9">The sequence shown here is derived from an EMBL/GenBank/DDBJ whole genome shotgun (WGS) entry which is preliminary data.</text>
</comment>
<keyword evidence="1 5" id="KW-0963">Cytoplasm</keyword>
<dbReference type="SUPFAM" id="SSF52283">
    <property type="entry name" value="Formate/glycerate dehydrogenase catalytic domain-like"/>
    <property type="match status" value="1"/>
</dbReference>